<proteinExistence type="inferred from homology"/>
<dbReference type="STRING" id="610130.Closa_0396"/>
<dbReference type="Pfam" id="PF18912">
    <property type="entry name" value="DZR_2"/>
    <property type="match status" value="1"/>
</dbReference>
<dbReference type="eggNOG" id="COG1040">
    <property type="taxonomic scope" value="Bacteria"/>
</dbReference>
<dbReference type="GO" id="GO:0016757">
    <property type="term" value="F:glycosyltransferase activity"/>
    <property type="evidence" value="ECO:0007669"/>
    <property type="project" value="UniProtKB-KW"/>
</dbReference>
<keyword evidence="5" id="KW-1185">Reference proteome</keyword>
<dbReference type="InterPro" id="IPR029057">
    <property type="entry name" value="PRTase-like"/>
</dbReference>
<protein>
    <submittedName>
        <fullName evidence="4">Phosphoribosyltransferase</fullName>
    </submittedName>
</protein>
<evidence type="ECO:0000259" key="3">
    <source>
        <dbReference type="Pfam" id="PF18912"/>
    </source>
</evidence>
<evidence type="ECO:0000313" key="5">
    <source>
        <dbReference type="Proteomes" id="UP000001662"/>
    </source>
</evidence>
<evidence type="ECO:0000259" key="2">
    <source>
        <dbReference type="Pfam" id="PF00156"/>
    </source>
</evidence>
<dbReference type="PaxDb" id="610130-Closa_0396"/>
<dbReference type="AlphaFoldDB" id="D9R343"/>
<dbReference type="EMBL" id="CP002109">
    <property type="protein sequence ID" value="ADL03033.1"/>
    <property type="molecule type" value="Genomic_DNA"/>
</dbReference>
<gene>
    <name evidence="4" type="ordered locus">Closa_0396</name>
</gene>
<organism evidence="4 5">
    <name type="scientific">Lacrimispora saccharolytica (strain ATCC 35040 / DSM 2544 / NRCC 2533 / WM1)</name>
    <name type="common">Clostridium saccharolyticum</name>
    <dbReference type="NCBI Taxonomy" id="610130"/>
    <lineage>
        <taxon>Bacteria</taxon>
        <taxon>Bacillati</taxon>
        <taxon>Bacillota</taxon>
        <taxon>Clostridia</taxon>
        <taxon>Lachnospirales</taxon>
        <taxon>Lachnospiraceae</taxon>
        <taxon>Lacrimispora</taxon>
    </lineage>
</organism>
<name>D9R343_LACSW</name>
<feature type="domain" description="Double zinc ribbon" evidence="3">
    <location>
        <begin position="7"/>
        <end position="63"/>
    </location>
</feature>
<dbReference type="Proteomes" id="UP000001662">
    <property type="component" value="Chromosome"/>
</dbReference>
<keyword evidence="4" id="KW-0808">Transferase</keyword>
<dbReference type="Pfam" id="PF00156">
    <property type="entry name" value="Pribosyltran"/>
    <property type="match status" value="1"/>
</dbReference>
<reference evidence="4" key="1">
    <citation type="submission" date="2010-07" db="EMBL/GenBank/DDBJ databases">
        <title>Complete sequence of Clostridium saccharolyticum WM1.</title>
        <authorList>
            <consortium name="US DOE Joint Genome Institute"/>
            <person name="Lucas S."/>
            <person name="Copeland A."/>
            <person name="Lapidus A."/>
            <person name="Cheng J.-F."/>
            <person name="Bruce D."/>
            <person name="Goodwin L."/>
            <person name="Pitluck S."/>
            <person name="Chertkov O."/>
            <person name="Detter J.C."/>
            <person name="Han C."/>
            <person name="Tapia R."/>
            <person name="Land M."/>
            <person name="Hauser L."/>
            <person name="Chang Y.-J."/>
            <person name="Jeffries C."/>
            <person name="Kyrpides N."/>
            <person name="Ivanova N."/>
            <person name="Mikhailova N."/>
            <person name="Mouttaki H."/>
            <person name="Lin L."/>
            <person name="Zhou J."/>
            <person name="Hemme C.L."/>
            <person name="Woyke T."/>
        </authorList>
    </citation>
    <scope>NUCLEOTIDE SEQUENCE [LARGE SCALE GENOMIC DNA]</scope>
    <source>
        <strain evidence="4">WM1</strain>
    </source>
</reference>
<dbReference type="Gene3D" id="3.40.50.2020">
    <property type="match status" value="1"/>
</dbReference>
<feature type="domain" description="Phosphoribosyltransferase" evidence="2">
    <location>
        <begin position="194"/>
        <end position="231"/>
    </location>
</feature>
<dbReference type="OrthoDB" id="9779910at2"/>
<dbReference type="PANTHER" id="PTHR47505:SF1">
    <property type="entry name" value="DNA UTILIZATION PROTEIN YHGH"/>
    <property type="match status" value="1"/>
</dbReference>
<evidence type="ECO:0000256" key="1">
    <source>
        <dbReference type="ARBA" id="ARBA00008007"/>
    </source>
</evidence>
<dbReference type="HOGENOM" id="CLU_054549_0_0_9"/>
<dbReference type="InterPro" id="IPR044005">
    <property type="entry name" value="DZR_2"/>
</dbReference>
<dbReference type="PANTHER" id="PTHR47505">
    <property type="entry name" value="DNA UTILIZATION PROTEIN YHGH"/>
    <property type="match status" value="1"/>
</dbReference>
<evidence type="ECO:0000313" key="4">
    <source>
        <dbReference type="EMBL" id="ADL03033.1"/>
    </source>
</evidence>
<dbReference type="CDD" id="cd06223">
    <property type="entry name" value="PRTases_typeI"/>
    <property type="match status" value="1"/>
</dbReference>
<sequence>MYPSFFIDFLFPRRCPVCDGIVMPKGGLICPPCVAKLSFVRDPVCKKCGKEIISPHMEYCLDCIRHKRTFEYGRALMNYDDKAGNSIARIKYKNKREYLDFYGEAICVRYENVIRRMEADILVPVPIHPSRRRERGFNQAELLAHRIGDYMKIPVCPEMLARNKKTMPQKGLDPAGRLKNLEEAFAAGNVKNRVEGVILVDDIYTTGSTIEACTRALKKAGIKRVYFLAICIGRGQ</sequence>
<dbReference type="SUPFAM" id="SSF53271">
    <property type="entry name" value="PRTase-like"/>
    <property type="match status" value="1"/>
</dbReference>
<accession>D9R343</accession>
<dbReference type="InterPro" id="IPR051910">
    <property type="entry name" value="ComF/GntX_DNA_util-trans"/>
</dbReference>
<dbReference type="InterPro" id="IPR000836">
    <property type="entry name" value="PRTase_dom"/>
</dbReference>
<dbReference type="RefSeq" id="WP_013271131.1">
    <property type="nucleotide sequence ID" value="NC_014376.1"/>
</dbReference>
<dbReference type="KEGG" id="csh:Closa_0396"/>
<comment type="similarity">
    <text evidence="1">Belongs to the ComF/GntX family.</text>
</comment>
<keyword evidence="4" id="KW-0328">Glycosyltransferase</keyword>